<comment type="caution">
    <text evidence="1">The sequence shown here is derived from an EMBL/GenBank/DDBJ whole genome shotgun (WGS) entry which is preliminary data.</text>
</comment>
<evidence type="ECO:0000313" key="2">
    <source>
        <dbReference type="Proteomes" id="UP000605970"/>
    </source>
</evidence>
<keyword evidence="2" id="KW-1185">Reference proteome</keyword>
<protein>
    <submittedName>
        <fullName evidence="1">Uncharacterized protein</fullName>
    </submittedName>
</protein>
<gene>
    <name evidence="1" type="ORF">Mgra_00006821</name>
</gene>
<proteinExistence type="predicted"/>
<evidence type="ECO:0000313" key="1">
    <source>
        <dbReference type="EMBL" id="KAF7633753.1"/>
    </source>
</evidence>
<dbReference type="AlphaFoldDB" id="A0A8S9ZKF2"/>
<dbReference type="InterPro" id="IPR043136">
    <property type="entry name" value="B30.2/SPRY_sf"/>
</dbReference>
<dbReference type="Gene3D" id="2.60.120.920">
    <property type="match status" value="1"/>
</dbReference>
<dbReference type="OrthoDB" id="258495at2759"/>
<reference evidence="1" key="1">
    <citation type="journal article" date="2020" name="Ecol. Evol.">
        <title>Genome structure and content of the rice root-knot nematode (Meloidogyne graminicola).</title>
        <authorList>
            <person name="Phan N.T."/>
            <person name="Danchin E.G.J."/>
            <person name="Klopp C."/>
            <person name="Perfus-Barbeoch L."/>
            <person name="Kozlowski D.K."/>
            <person name="Koutsovoulos G.D."/>
            <person name="Lopez-Roques C."/>
            <person name="Bouchez O."/>
            <person name="Zahm M."/>
            <person name="Besnard G."/>
            <person name="Bellafiore S."/>
        </authorList>
    </citation>
    <scope>NUCLEOTIDE SEQUENCE</scope>
    <source>
        <strain evidence="1">VN-18</strain>
    </source>
</reference>
<accession>A0A8S9ZKF2</accession>
<sequence>MFSTHNGKQIGKAILLEKESDSFKPCVGLECCSIEANFGDNPFIYDRESKQTFRKLLDFLEIPFCDGKWRINAERVKFKKLPSQFIFRPIFYKNKTIYPKIL</sequence>
<dbReference type="EMBL" id="JABEBT010000070">
    <property type="protein sequence ID" value="KAF7633753.1"/>
    <property type="molecule type" value="Genomic_DNA"/>
</dbReference>
<name>A0A8S9ZKF2_9BILA</name>
<organism evidence="1 2">
    <name type="scientific">Meloidogyne graminicola</name>
    <dbReference type="NCBI Taxonomy" id="189291"/>
    <lineage>
        <taxon>Eukaryota</taxon>
        <taxon>Metazoa</taxon>
        <taxon>Ecdysozoa</taxon>
        <taxon>Nematoda</taxon>
        <taxon>Chromadorea</taxon>
        <taxon>Rhabditida</taxon>
        <taxon>Tylenchina</taxon>
        <taxon>Tylenchomorpha</taxon>
        <taxon>Tylenchoidea</taxon>
        <taxon>Meloidogynidae</taxon>
        <taxon>Meloidogyninae</taxon>
        <taxon>Meloidogyne</taxon>
    </lineage>
</organism>
<dbReference type="Proteomes" id="UP000605970">
    <property type="component" value="Unassembled WGS sequence"/>
</dbReference>